<dbReference type="AlphaFoldDB" id="A0A7J9GW13"/>
<comment type="caution">
    <text evidence="3">The sequence shown here is derived from an EMBL/GenBank/DDBJ whole genome shotgun (WGS) entry which is preliminary data.</text>
</comment>
<evidence type="ECO:0000313" key="3">
    <source>
        <dbReference type="EMBL" id="MBA0801776.1"/>
    </source>
</evidence>
<dbReference type="GO" id="GO:0005524">
    <property type="term" value="F:ATP binding"/>
    <property type="evidence" value="ECO:0007669"/>
    <property type="project" value="InterPro"/>
</dbReference>
<dbReference type="SUPFAM" id="SSF54211">
    <property type="entry name" value="Ribosomal protein S5 domain 2-like"/>
    <property type="match status" value="1"/>
</dbReference>
<dbReference type="Pfam" id="PF05362">
    <property type="entry name" value="Lon_C"/>
    <property type="match status" value="1"/>
</dbReference>
<keyword evidence="4" id="KW-1185">Reference proteome</keyword>
<protein>
    <recommendedName>
        <fullName evidence="2">Lon proteolytic domain-containing protein</fullName>
    </recommendedName>
</protein>
<dbReference type="InterPro" id="IPR027065">
    <property type="entry name" value="Lon_Prtase"/>
</dbReference>
<evidence type="ECO:0000256" key="1">
    <source>
        <dbReference type="PROSITE-ProRule" id="PRU01122"/>
    </source>
</evidence>
<dbReference type="PANTHER" id="PTHR10046">
    <property type="entry name" value="ATP DEPENDENT LON PROTEASE FAMILY MEMBER"/>
    <property type="match status" value="1"/>
</dbReference>
<accession>A0A7J9GW13</accession>
<sequence length="77" mass="8544">VLAAHRYGIKRVILPERNLKDLVEVPADVLSSLEILVAKRMEDVLEHAFDGGCDSNLTCCLWEHVNEVSCSGPAKRI</sequence>
<dbReference type="Gene3D" id="3.30.230.10">
    <property type="match status" value="1"/>
</dbReference>
<dbReference type="GO" id="GO:0004176">
    <property type="term" value="F:ATP-dependent peptidase activity"/>
    <property type="evidence" value="ECO:0007669"/>
    <property type="project" value="InterPro"/>
</dbReference>
<evidence type="ECO:0000259" key="2">
    <source>
        <dbReference type="PROSITE" id="PS51786"/>
    </source>
</evidence>
<feature type="domain" description="Lon proteolytic" evidence="2">
    <location>
        <begin position="1"/>
        <end position="51"/>
    </location>
</feature>
<gene>
    <name evidence="3" type="ORF">Gohar_012123</name>
</gene>
<dbReference type="EMBL" id="JABFAD010000007">
    <property type="protein sequence ID" value="MBA0801776.1"/>
    <property type="molecule type" value="Genomic_DNA"/>
</dbReference>
<dbReference type="InterPro" id="IPR008269">
    <property type="entry name" value="Lon_proteolytic"/>
</dbReference>
<dbReference type="PROSITE" id="PS51786">
    <property type="entry name" value="LON_PROTEOLYTIC"/>
    <property type="match status" value="1"/>
</dbReference>
<dbReference type="OrthoDB" id="1699962at2759"/>
<proteinExistence type="predicted"/>
<name>A0A7J9GW13_9ROSI</name>
<dbReference type="GO" id="GO:0004252">
    <property type="term" value="F:serine-type endopeptidase activity"/>
    <property type="evidence" value="ECO:0007669"/>
    <property type="project" value="InterPro"/>
</dbReference>
<dbReference type="GO" id="GO:0030163">
    <property type="term" value="P:protein catabolic process"/>
    <property type="evidence" value="ECO:0007669"/>
    <property type="project" value="InterPro"/>
</dbReference>
<dbReference type="Proteomes" id="UP000593560">
    <property type="component" value="Unassembled WGS sequence"/>
</dbReference>
<dbReference type="InterPro" id="IPR014721">
    <property type="entry name" value="Ribsml_uS5_D2-typ_fold_subgr"/>
</dbReference>
<dbReference type="GO" id="GO:0006508">
    <property type="term" value="P:proteolysis"/>
    <property type="evidence" value="ECO:0007669"/>
    <property type="project" value="InterPro"/>
</dbReference>
<evidence type="ECO:0000313" key="4">
    <source>
        <dbReference type="Proteomes" id="UP000593560"/>
    </source>
</evidence>
<organism evidence="3 4">
    <name type="scientific">Gossypium harknessii</name>
    <dbReference type="NCBI Taxonomy" id="34285"/>
    <lineage>
        <taxon>Eukaryota</taxon>
        <taxon>Viridiplantae</taxon>
        <taxon>Streptophyta</taxon>
        <taxon>Embryophyta</taxon>
        <taxon>Tracheophyta</taxon>
        <taxon>Spermatophyta</taxon>
        <taxon>Magnoliopsida</taxon>
        <taxon>eudicotyledons</taxon>
        <taxon>Gunneridae</taxon>
        <taxon>Pentapetalae</taxon>
        <taxon>rosids</taxon>
        <taxon>malvids</taxon>
        <taxon>Malvales</taxon>
        <taxon>Malvaceae</taxon>
        <taxon>Malvoideae</taxon>
        <taxon>Gossypium</taxon>
    </lineage>
</organism>
<reference evidence="3 4" key="1">
    <citation type="journal article" date="2019" name="Genome Biol. Evol.">
        <title>Insights into the evolution of the New World diploid cottons (Gossypium, subgenus Houzingenia) based on genome sequencing.</title>
        <authorList>
            <person name="Grover C.E."/>
            <person name="Arick M.A. 2nd"/>
            <person name="Thrash A."/>
            <person name="Conover J.L."/>
            <person name="Sanders W.S."/>
            <person name="Peterson D.G."/>
            <person name="Frelichowski J.E."/>
            <person name="Scheffler J.A."/>
            <person name="Scheffler B.E."/>
            <person name="Wendel J.F."/>
        </authorList>
    </citation>
    <scope>NUCLEOTIDE SEQUENCE [LARGE SCALE GENOMIC DNA]</scope>
    <source>
        <strain evidence="3">0</strain>
        <tissue evidence="3">Leaf</tissue>
    </source>
</reference>
<dbReference type="InterPro" id="IPR020568">
    <property type="entry name" value="Ribosomal_Su5_D2-typ_SF"/>
</dbReference>
<feature type="non-terminal residue" evidence="3">
    <location>
        <position position="1"/>
    </location>
</feature>
<comment type="caution">
    <text evidence="1">Lacks conserved residue(s) required for the propagation of feature annotation.</text>
</comment>